<name>A0A919GQ47_9ACTN</name>
<feature type="region of interest" description="Disordered" evidence="1">
    <location>
        <begin position="1"/>
        <end position="47"/>
    </location>
</feature>
<organism evidence="3 4">
    <name type="scientific">Streptomyces sulfonofaciens</name>
    <dbReference type="NCBI Taxonomy" id="68272"/>
    <lineage>
        <taxon>Bacteria</taxon>
        <taxon>Bacillati</taxon>
        <taxon>Actinomycetota</taxon>
        <taxon>Actinomycetes</taxon>
        <taxon>Kitasatosporales</taxon>
        <taxon>Streptomycetaceae</taxon>
        <taxon>Streptomyces</taxon>
    </lineage>
</organism>
<reference evidence="3" key="2">
    <citation type="submission" date="2020-09" db="EMBL/GenBank/DDBJ databases">
        <authorList>
            <person name="Sun Q."/>
            <person name="Ohkuma M."/>
        </authorList>
    </citation>
    <scope>NUCLEOTIDE SEQUENCE</scope>
    <source>
        <strain evidence="3">JCM 5069</strain>
    </source>
</reference>
<dbReference type="AlphaFoldDB" id="A0A919GQ47"/>
<dbReference type="RefSeq" id="WP_229925121.1">
    <property type="nucleotide sequence ID" value="NZ_BNCD01000031.1"/>
</dbReference>
<proteinExistence type="predicted"/>
<feature type="transmembrane region" description="Helical" evidence="2">
    <location>
        <begin position="55"/>
        <end position="81"/>
    </location>
</feature>
<protein>
    <recommendedName>
        <fullName evidence="5">Type VI secretion protein</fullName>
    </recommendedName>
</protein>
<feature type="region of interest" description="Disordered" evidence="1">
    <location>
        <begin position="159"/>
        <end position="200"/>
    </location>
</feature>
<evidence type="ECO:0000313" key="3">
    <source>
        <dbReference type="EMBL" id="GHH87840.1"/>
    </source>
</evidence>
<dbReference type="SUPFAM" id="SSF52540">
    <property type="entry name" value="P-loop containing nucleoside triphosphate hydrolases"/>
    <property type="match status" value="1"/>
</dbReference>
<dbReference type="CDD" id="cd01127">
    <property type="entry name" value="TrwB_TraG_TraD_VirD4"/>
    <property type="match status" value="1"/>
</dbReference>
<keyword evidence="2" id="KW-0472">Membrane</keyword>
<evidence type="ECO:0000313" key="4">
    <source>
        <dbReference type="Proteomes" id="UP000603708"/>
    </source>
</evidence>
<evidence type="ECO:0000256" key="1">
    <source>
        <dbReference type="SAM" id="MobiDB-lite"/>
    </source>
</evidence>
<accession>A0A919GQ47</accession>
<feature type="transmembrane region" description="Helical" evidence="2">
    <location>
        <begin position="125"/>
        <end position="151"/>
    </location>
</feature>
<keyword evidence="4" id="KW-1185">Reference proteome</keyword>
<keyword evidence="2" id="KW-1133">Transmembrane helix</keyword>
<reference evidence="3" key="1">
    <citation type="journal article" date="2014" name="Int. J. Syst. Evol. Microbiol.">
        <title>Complete genome sequence of Corynebacterium casei LMG S-19264T (=DSM 44701T), isolated from a smear-ripened cheese.</title>
        <authorList>
            <consortium name="US DOE Joint Genome Institute (JGI-PGF)"/>
            <person name="Walter F."/>
            <person name="Albersmeier A."/>
            <person name="Kalinowski J."/>
            <person name="Ruckert C."/>
        </authorList>
    </citation>
    <scope>NUCLEOTIDE SEQUENCE</scope>
    <source>
        <strain evidence="3">JCM 5069</strain>
    </source>
</reference>
<comment type="caution">
    <text evidence="3">The sequence shown here is derived from an EMBL/GenBank/DDBJ whole genome shotgun (WGS) entry which is preliminary data.</text>
</comment>
<dbReference type="Proteomes" id="UP000603708">
    <property type="component" value="Unassembled WGS sequence"/>
</dbReference>
<evidence type="ECO:0000256" key="2">
    <source>
        <dbReference type="SAM" id="Phobius"/>
    </source>
</evidence>
<evidence type="ECO:0008006" key="5">
    <source>
        <dbReference type="Google" id="ProtNLM"/>
    </source>
</evidence>
<keyword evidence="2" id="KW-0812">Transmembrane</keyword>
<feature type="compositionally biased region" description="Basic and acidic residues" evidence="1">
    <location>
        <begin position="1"/>
        <end position="13"/>
    </location>
</feature>
<gene>
    <name evidence="3" type="ORF">GCM10018793_65190</name>
</gene>
<feature type="region of interest" description="Disordered" evidence="1">
    <location>
        <begin position="603"/>
        <end position="622"/>
    </location>
</feature>
<dbReference type="EMBL" id="BNCD01000031">
    <property type="protein sequence ID" value="GHH87840.1"/>
    <property type="molecule type" value="Genomic_DNA"/>
</dbReference>
<sequence length="622" mass="64469">MRPHHGDHGHDDEYGAGAGGYGDQPYGGPVQPSARGAAQRGRSTPAGGRGVSDGLLVGFLVFLLGITLLVWTATGLAGLLAHGSWPTGVTFSQTPLAMRHLMGQPHDVAGAWPHTPKDQVSGYGLFWGLFIGQLMVLLVLLVFALGTVARWRARRALERRQGTAGRPGSLRRARRAAPSPSSSMDDVPLPAPRAAAGSGTQETVLLAKGVHDAGAAAPPVPGQGGPAGKVPFKEGPVQGAGQPIAEGPSTEATGVPARGAPAHTAVAAVPQAPSAAQETSLPSGGAPLLADGAPLRAEEAPGRPAQGLVLGPAGTRRPLAVRAVRDAEGPALVVTSDPAVWAETKDARAKLGPVLLYDPDHRCETPARLHWSPTAGCEDRGTAAERARALLAPVRPAARIDGAVADTAETLLRCFLHAAAVDGRQVRHVHRWAQGTQVQDAVRILRSHPRATSGTAGELEAALTAHPERRDIAQELTARALSALSSVHIRDACTPNRTDAVSLDSFAAEGGTLYVVGEAVEDPKSHPGAMPLLTALASSVVEHGRRMAERSSSGRLDPPLRLVLDDIAAVAPLPQLPGLLATGADRGMPTLALMRSQEQARARWPHDALPFQAPSGPDPDRV</sequence>
<dbReference type="InterPro" id="IPR027417">
    <property type="entry name" value="P-loop_NTPase"/>
</dbReference>